<proteinExistence type="predicted"/>
<organism evidence="1 2">
    <name type="scientific">Sporosarcina oncorhynchi</name>
    <dbReference type="NCBI Taxonomy" id="3056444"/>
    <lineage>
        <taxon>Bacteria</taxon>
        <taxon>Bacillati</taxon>
        <taxon>Bacillota</taxon>
        <taxon>Bacilli</taxon>
        <taxon>Bacillales</taxon>
        <taxon>Caryophanaceae</taxon>
        <taxon>Sporosarcina</taxon>
    </lineage>
</organism>
<dbReference type="EMBL" id="CP129118">
    <property type="protein sequence ID" value="WOV86528.1"/>
    <property type="molecule type" value="Genomic_DNA"/>
</dbReference>
<dbReference type="RefSeq" id="WP_317965796.1">
    <property type="nucleotide sequence ID" value="NZ_CP129118.1"/>
</dbReference>
<sequence length="170" mass="19334">MKKPVWEQYNSYTEMTDGKDVTPLEMQIIYNDLVSEYKSIADQIVESIDRNDYIELSKLINQRKHVQAAIDEMKALYGDKLHMSHKTRGQLADALSKSAYFADTRGEEALRSIFTGFEKINETVRTAADKAVNGTTNALNLGNRMNYKISRSILSQTTNSLLKLANTFKK</sequence>
<gene>
    <name evidence="1" type="ORF">QWT69_11465</name>
</gene>
<evidence type="ECO:0000313" key="2">
    <source>
        <dbReference type="Proteomes" id="UP001303902"/>
    </source>
</evidence>
<dbReference type="Proteomes" id="UP001303902">
    <property type="component" value="Chromosome"/>
</dbReference>
<reference evidence="1 2" key="1">
    <citation type="submission" date="2023-06" db="EMBL/GenBank/DDBJ databases">
        <title>Sporosarcina sp. nov., isolated from Korean tranditional fermented seafood 'Jeotgal'.</title>
        <authorList>
            <person name="Yang A.I."/>
            <person name="Shin N.-R."/>
        </authorList>
    </citation>
    <scope>NUCLEOTIDE SEQUENCE [LARGE SCALE GENOMIC DNA]</scope>
    <source>
        <strain evidence="1 2">T2O-4</strain>
    </source>
</reference>
<evidence type="ECO:0000313" key="1">
    <source>
        <dbReference type="EMBL" id="WOV86528.1"/>
    </source>
</evidence>
<accession>A0ABZ0L247</accession>
<keyword evidence="2" id="KW-1185">Reference proteome</keyword>
<protein>
    <submittedName>
        <fullName evidence="1">Uncharacterized protein</fullName>
    </submittedName>
</protein>
<name>A0ABZ0L247_9BACL</name>